<evidence type="ECO:0000313" key="2">
    <source>
        <dbReference type="Proteomes" id="UP000760819"/>
    </source>
</evidence>
<protein>
    <submittedName>
        <fullName evidence="1">Uncharacterized protein</fullName>
    </submittedName>
</protein>
<dbReference type="EMBL" id="JAGQLI010000112">
    <property type="protein sequence ID" value="MCA9379218.1"/>
    <property type="molecule type" value="Genomic_DNA"/>
</dbReference>
<proteinExistence type="predicted"/>
<reference evidence="1" key="1">
    <citation type="submission" date="2020-04" db="EMBL/GenBank/DDBJ databases">
        <authorList>
            <person name="Zhang T."/>
        </authorList>
    </citation>
    <scope>NUCLEOTIDE SEQUENCE</scope>
    <source>
        <strain evidence="1">HKST-UBA12</strain>
    </source>
</reference>
<reference evidence="1" key="2">
    <citation type="journal article" date="2021" name="Microbiome">
        <title>Successional dynamics and alternative stable states in a saline activated sludge microbial community over 9 years.</title>
        <authorList>
            <person name="Wang Y."/>
            <person name="Ye J."/>
            <person name="Ju F."/>
            <person name="Liu L."/>
            <person name="Boyd J.A."/>
            <person name="Deng Y."/>
            <person name="Parks D.H."/>
            <person name="Jiang X."/>
            <person name="Yin X."/>
            <person name="Woodcroft B.J."/>
            <person name="Tyson G.W."/>
            <person name="Hugenholtz P."/>
            <person name="Polz M.F."/>
            <person name="Zhang T."/>
        </authorList>
    </citation>
    <scope>NUCLEOTIDE SEQUENCE</scope>
    <source>
        <strain evidence="1">HKST-UBA12</strain>
    </source>
</reference>
<evidence type="ECO:0000313" key="1">
    <source>
        <dbReference type="EMBL" id="MCA9379218.1"/>
    </source>
</evidence>
<organism evidence="1 2">
    <name type="scientific">Candidatus Dojkabacteria bacterium</name>
    <dbReference type="NCBI Taxonomy" id="2099670"/>
    <lineage>
        <taxon>Bacteria</taxon>
        <taxon>Candidatus Dojkabacteria</taxon>
    </lineage>
</organism>
<sequence>MAMNSLIAPTPGGKILEMLQGLSLITSESRASFNKFVRELESIISTYTAPPDNQHAAIETLQEKIGNSIGALCFANGIDVAHEQLDMALMALQFLADYVDTLIDKGSISHGAIADAYDLSSRTNDPLLNHLKELVHPVTQDNNLVETFLSRWHQFITYQEISNFPQSKYAVGLSQAYTEMGEPEVAIEERVLTENEYMASLGGTTYLHNLLRVMFLQKEIEEETFNRVNILFDLLNFLCDHVTDIPEDADKATLEGAQLVSLSEMKANNAAHLIILEKVQQNNGNYRDSLLKYFKDLITEVYDVVMHSDQEIIQQLFKPMIMYFFRDNKPDMAFAEAILQHIANLQVVKPI</sequence>
<dbReference type="AlphaFoldDB" id="A0A955KZL7"/>
<dbReference type="Proteomes" id="UP000760819">
    <property type="component" value="Unassembled WGS sequence"/>
</dbReference>
<accession>A0A955KZL7</accession>
<gene>
    <name evidence="1" type="ORF">KC640_02210</name>
</gene>
<comment type="caution">
    <text evidence="1">The sequence shown here is derived from an EMBL/GenBank/DDBJ whole genome shotgun (WGS) entry which is preliminary data.</text>
</comment>
<name>A0A955KZL7_9BACT</name>